<protein>
    <submittedName>
        <fullName evidence="1">Uncharacterized protein</fullName>
    </submittedName>
</protein>
<evidence type="ECO:0000313" key="1">
    <source>
        <dbReference type="EMBL" id="EKS01180.1"/>
    </source>
</evidence>
<accession>A0AA87MPA4</accession>
<sequence>MRSHFIINDFAIMVSFQIGDCGVPTFFTFTDLFPTQENR</sequence>
<proteinExistence type="predicted"/>
<comment type="caution">
    <text evidence="1">The sequence shown here is derived from an EMBL/GenBank/DDBJ whole genome shotgun (WGS) entry which is preliminary data.</text>
</comment>
<evidence type="ECO:0000313" key="2">
    <source>
        <dbReference type="Proteomes" id="UP000001343"/>
    </source>
</evidence>
<organism evidence="1 2">
    <name type="scientific">Leptospira mayottensis 200901122</name>
    <dbReference type="NCBI Taxonomy" id="1193010"/>
    <lineage>
        <taxon>Bacteria</taxon>
        <taxon>Pseudomonadati</taxon>
        <taxon>Spirochaetota</taxon>
        <taxon>Spirochaetia</taxon>
        <taxon>Leptospirales</taxon>
        <taxon>Leptospiraceae</taxon>
        <taxon>Leptospira</taxon>
    </lineage>
</organism>
<gene>
    <name evidence="1" type="ORF">LEP1GSC125_1157</name>
</gene>
<dbReference type="Proteomes" id="UP000001343">
    <property type="component" value="Unassembled WGS sequence"/>
</dbReference>
<reference evidence="1 2" key="1">
    <citation type="journal article" date="2014" name="Int. J. Syst. Evol. Microbiol.">
        <title>Leptospira mayottensis sp. nov., a pathogenic species of the genus Leptospira isolated from humans.</title>
        <authorList>
            <person name="Bourhy P."/>
            <person name="Collet L."/>
            <person name="Brisse S."/>
            <person name="Picardeau M."/>
        </authorList>
    </citation>
    <scope>NUCLEOTIDE SEQUENCE [LARGE SCALE GENOMIC DNA]</scope>
    <source>
        <strain evidence="1 2">200901122</strain>
    </source>
</reference>
<dbReference type="AlphaFoldDB" id="A0AA87MPA4"/>
<name>A0AA87MPA4_9LEPT</name>
<dbReference type="EMBL" id="AKWM02000022">
    <property type="protein sequence ID" value="EKS01180.1"/>
    <property type="molecule type" value="Genomic_DNA"/>
</dbReference>